<sequence length="274" mass="30657">MSWRHSLRDLSWQRVERIAPVLLAILLLLLCWRLASIFWWFVAPPQFFNSSQVVLGSQQDNIPNISHFSLFYEVGQSQQSDELSGAELQGVMVAQPQHYSSAVIKLEDHAERYRIGESIGDSAYQLAEVYWDHVVLSQGAIRKVLKFNGIDNLDQPLDQNDAELAMTAPQQQRGNNSNSNVLGQAIEQLNNNQAQYLQQMGVNPGEDGYEVTEQTPAALRQKLGLIAGDRILSINGQNVGQGSDAQLLEQAKRTGKVKIDIKRGEQVLSFEQSL</sequence>
<evidence type="ECO:0000256" key="5">
    <source>
        <dbReference type="ARBA" id="ARBA00022692"/>
    </source>
</evidence>
<dbReference type="OrthoDB" id="5574088at2"/>
<dbReference type="PROSITE" id="PS50106">
    <property type="entry name" value="PDZ"/>
    <property type="match status" value="1"/>
</dbReference>
<dbReference type="Gene3D" id="2.30.30.830">
    <property type="match status" value="1"/>
</dbReference>
<evidence type="ECO:0000256" key="3">
    <source>
        <dbReference type="ARBA" id="ARBA00022475"/>
    </source>
</evidence>
<dbReference type="GO" id="GO:0015031">
    <property type="term" value="P:protein transport"/>
    <property type="evidence" value="ECO:0007669"/>
    <property type="project" value="UniProtKB-KW"/>
</dbReference>
<dbReference type="InterPro" id="IPR036034">
    <property type="entry name" value="PDZ_sf"/>
</dbReference>
<dbReference type="GO" id="GO:0005886">
    <property type="term" value="C:plasma membrane"/>
    <property type="evidence" value="ECO:0007669"/>
    <property type="project" value="UniProtKB-SubCell"/>
</dbReference>
<dbReference type="InterPro" id="IPR041489">
    <property type="entry name" value="PDZ_6"/>
</dbReference>
<evidence type="ECO:0000259" key="10">
    <source>
        <dbReference type="PROSITE" id="PS50106"/>
    </source>
</evidence>
<name>A0A1B2M2X7_9GAMM</name>
<evidence type="ECO:0000313" key="11">
    <source>
        <dbReference type="EMBL" id="AOA59542.1"/>
    </source>
</evidence>
<evidence type="ECO:0000313" key="12">
    <source>
        <dbReference type="Proteomes" id="UP000093391"/>
    </source>
</evidence>
<keyword evidence="12" id="KW-1185">Reference proteome</keyword>
<keyword evidence="4" id="KW-0997">Cell inner membrane</keyword>
<dbReference type="InterPro" id="IPR001478">
    <property type="entry name" value="PDZ"/>
</dbReference>
<evidence type="ECO:0000256" key="4">
    <source>
        <dbReference type="ARBA" id="ARBA00022519"/>
    </source>
</evidence>
<reference evidence="11 12" key="1">
    <citation type="submission" date="2016-08" db="EMBL/GenBank/DDBJ databases">
        <authorList>
            <person name="Seilhamer J.J."/>
        </authorList>
    </citation>
    <scope>NUCLEOTIDE SEQUENCE [LARGE SCALE GENOMIC DNA]</scope>
    <source>
        <strain evidence="11 12">BRTC-1</strain>
    </source>
</reference>
<evidence type="ECO:0000256" key="7">
    <source>
        <dbReference type="ARBA" id="ARBA00022989"/>
    </source>
</evidence>
<dbReference type="Pfam" id="PF11356">
    <property type="entry name" value="T2SSC"/>
    <property type="match status" value="1"/>
</dbReference>
<dbReference type="InterPro" id="IPR024961">
    <property type="entry name" value="T2SS_GspC_N"/>
</dbReference>
<keyword evidence="7 9" id="KW-1133">Transmembrane helix</keyword>
<protein>
    <submittedName>
        <fullName evidence="11">General secretion pathway protein</fullName>
    </submittedName>
</protein>
<keyword evidence="3" id="KW-1003">Cell membrane</keyword>
<evidence type="ECO:0000256" key="1">
    <source>
        <dbReference type="ARBA" id="ARBA00004533"/>
    </source>
</evidence>
<evidence type="ECO:0000256" key="6">
    <source>
        <dbReference type="ARBA" id="ARBA00022927"/>
    </source>
</evidence>
<proteinExistence type="predicted"/>
<evidence type="ECO:0000256" key="8">
    <source>
        <dbReference type="ARBA" id="ARBA00023136"/>
    </source>
</evidence>
<comment type="subcellular location">
    <subcellularLocation>
        <location evidence="1">Cell inner membrane</location>
    </subcellularLocation>
</comment>
<evidence type="ECO:0000256" key="9">
    <source>
        <dbReference type="SAM" id="Phobius"/>
    </source>
</evidence>
<dbReference type="Gene3D" id="2.30.42.10">
    <property type="match status" value="1"/>
</dbReference>
<dbReference type="Pfam" id="PF17820">
    <property type="entry name" value="PDZ_6"/>
    <property type="match status" value="1"/>
</dbReference>
<dbReference type="Proteomes" id="UP000093391">
    <property type="component" value="Chromosome"/>
</dbReference>
<dbReference type="KEGG" id="ala:BFG52_15110"/>
<dbReference type="SUPFAM" id="SSF50156">
    <property type="entry name" value="PDZ domain-like"/>
    <property type="match status" value="1"/>
</dbReference>
<organism evidence="11 12">
    <name type="scientific">Acinetobacter larvae</name>
    <dbReference type="NCBI Taxonomy" id="1789224"/>
    <lineage>
        <taxon>Bacteria</taxon>
        <taxon>Pseudomonadati</taxon>
        <taxon>Pseudomonadota</taxon>
        <taxon>Gammaproteobacteria</taxon>
        <taxon>Moraxellales</taxon>
        <taxon>Moraxellaceae</taxon>
        <taxon>Acinetobacter</taxon>
    </lineage>
</organism>
<dbReference type="STRING" id="1789224.BFG52_15110"/>
<feature type="transmembrane region" description="Helical" evidence="9">
    <location>
        <begin position="21"/>
        <end position="42"/>
    </location>
</feature>
<dbReference type="EMBL" id="CP016895">
    <property type="protein sequence ID" value="AOA59542.1"/>
    <property type="molecule type" value="Genomic_DNA"/>
</dbReference>
<evidence type="ECO:0000256" key="2">
    <source>
        <dbReference type="ARBA" id="ARBA00022448"/>
    </source>
</evidence>
<dbReference type="RefSeq" id="WP_067558075.1">
    <property type="nucleotide sequence ID" value="NZ_CP016895.1"/>
</dbReference>
<feature type="domain" description="PDZ" evidence="10">
    <location>
        <begin position="165"/>
        <end position="256"/>
    </location>
</feature>
<accession>A0A1B2M2X7</accession>
<keyword evidence="2" id="KW-0813">Transport</keyword>
<keyword evidence="5 9" id="KW-0812">Transmembrane</keyword>
<gene>
    <name evidence="11" type="ORF">BFG52_15110</name>
</gene>
<dbReference type="AlphaFoldDB" id="A0A1B2M2X7"/>
<keyword evidence="6" id="KW-0653">Protein transport</keyword>
<keyword evidence="8 9" id="KW-0472">Membrane</keyword>